<reference evidence="1" key="1">
    <citation type="submission" date="2021-08" db="EMBL/GenBank/DDBJ databases">
        <title>The first chromosome-level gecko genome reveals the dynamic sex chromosomes of Neotropical dwarf geckos (Sphaerodactylidae: Sphaerodactylus).</title>
        <authorList>
            <person name="Pinto B.J."/>
            <person name="Keating S.E."/>
            <person name="Gamble T."/>
        </authorList>
    </citation>
    <scope>NUCLEOTIDE SEQUENCE</scope>
    <source>
        <strain evidence="1">TG3544</strain>
    </source>
</reference>
<dbReference type="EMBL" id="CM037616">
    <property type="protein sequence ID" value="KAH7992534.1"/>
    <property type="molecule type" value="Genomic_DNA"/>
</dbReference>
<protein>
    <submittedName>
        <fullName evidence="1">Uncharacterized protein</fullName>
    </submittedName>
</protein>
<keyword evidence="2" id="KW-1185">Reference proteome</keyword>
<gene>
    <name evidence="1" type="ORF">K3G42_023947</name>
</gene>
<sequence length="302" mass="34635">MRKEDYAEGKFVHNEKNGNQETCCTLLRNHEKNGILPLKSTEKKMLQLQTNEAQQQSLEARTERVSLISCEEITKTLLLFDDNAEDCDTELTPFNDLWDTSDLVYCNEYLPYYRTYANLLEIPQFINTEVKQEEKEGEGEIQSNGCVFKSIYEDEPLNNMGLDTGYVPYYRSYEDYFGNPALPSKVHSRADNEETEANITKEIESEIDHEVEEILQNSVVQGECTTDENVNQCTKELTNNNLLLDSIINSGDSEISPLDEILSLDRSSSSSYYPYYRTWGQIFFSPVASSNAECSIAVKMLW</sequence>
<name>A0ACB8EIS4_9SAUR</name>
<dbReference type="Proteomes" id="UP000827872">
    <property type="component" value="Linkage Group LG03"/>
</dbReference>
<evidence type="ECO:0000313" key="2">
    <source>
        <dbReference type="Proteomes" id="UP000827872"/>
    </source>
</evidence>
<proteinExistence type="predicted"/>
<accession>A0ACB8EIS4</accession>
<comment type="caution">
    <text evidence="1">The sequence shown here is derived from an EMBL/GenBank/DDBJ whole genome shotgun (WGS) entry which is preliminary data.</text>
</comment>
<evidence type="ECO:0000313" key="1">
    <source>
        <dbReference type="EMBL" id="KAH7992534.1"/>
    </source>
</evidence>
<organism evidence="1 2">
    <name type="scientific">Sphaerodactylus townsendi</name>
    <dbReference type="NCBI Taxonomy" id="933632"/>
    <lineage>
        <taxon>Eukaryota</taxon>
        <taxon>Metazoa</taxon>
        <taxon>Chordata</taxon>
        <taxon>Craniata</taxon>
        <taxon>Vertebrata</taxon>
        <taxon>Euteleostomi</taxon>
        <taxon>Lepidosauria</taxon>
        <taxon>Squamata</taxon>
        <taxon>Bifurcata</taxon>
        <taxon>Gekkota</taxon>
        <taxon>Sphaerodactylidae</taxon>
        <taxon>Sphaerodactylus</taxon>
    </lineage>
</organism>